<dbReference type="RefSeq" id="WP_284349781.1">
    <property type="nucleotide sequence ID" value="NZ_BRXS01000003.1"/>
</dbReference>
<dbReference type="Pfam" id="PF13690">
    <property type="entry name" value="CheX"/>
    <property type="match status" value="1"/>
</dbReference>
<evidence type="ECO:0000256" key="1">
    <source>
        <dbReference type="ARBA" id="ARBA00022500"/>
    </source>
</evidence>
<name>A0AA37Q614_9BACT</name>
<dbReference type="InterPro" id="IPR028976">
    <property type="entry name" value="CheC-like_sf"/>
</dbReference>
<evidence type="ECO:0000313" key="4">
    <source>
        <dbReference type="Proteomes" id="UP001161325"/>
    </source>
</evidence>
<proteinExistence type="predicted"/>
<dbReference type="SUPFAM" id="SSF103039">
    <property type="entry name" value="CheC-like"/>
    <property type="match status" value="1"/>
</dbReference>
<reference evidence="3" key="1">
    <citation type="submission" date="2022-08" db="EMBL/GenBank/DDBJ databases">
        <title>Draft genome sequencing of Roseisolibacter agri AW1220.</title>
        <authorList>
            <person name="Tobiishi Y."/>
            <person name="Tonouchi A."/>
        </authorList>
    </citation>
    <scope>NUCLEOTIDE SEQUENCE</scope>
    <source>
        <strain evidence="3">AW1220</strain>
    </source>
</reference>
<accession>A0AA37Q614</accession>
<feature type="domain" description="Chemotaxis phosphatase CheX-like" evidence="2">
    <location>
        <begin position="38"/>
        <end position="116"/>
    </location>
</feature>
<dbReference type="Proteomes" id="UP001161325">
    <property type="component" value="Unassembled WGS sequence"/>
</dbReference>
<evidence type="ECO:0000259" key="2">
    <source>
        <dbReference type="Pfam" id="PF13690"/>
    </source>
</evidence>
<dbReference type="AlphaFoldDB" id="A0AA37Q614"/>
<dbReference type="GO" id="GO:0006935">
    <property type="term" value="P:chemotaxis"/>
    <property type="evidence" value="ECO:0007669"/>
    <property type="project" value="UniProtKB-KW"/>
</dbReference>
<keyword evidence="4" id="KW-1185">Reference proteome</keyword>
<organism evidence="3 4">
    <name type="scientific">Roseisolibacter agri</name>
    <dbReference type="NCBI Taxonomy" id="2014610"/>
    <lineage>
        <taxon>Bacteria</taxon>
        <taxon>Pseudomonadati</taxon>
        <taxon>Gemmatimonadota</taxon>
        <taxon>Gemmatimonadia</taxon>
        <taxon>Gemmatimonadales</taxon>
        <taxon>Gemmatimonadaceae</taxon>
        <taxon>Roseisolibacter</taxon>
    </lineage>
</organism>
<keyword evidence="1" id="KW-0145">Chemotaxis</keyword>
<protein>
    <recommendedName>
        <fullName evidence="2">Chemotaxis phosphatase CheX-like domain-containing protein</fullName>
    </recommendedName>
</protein>
<dbReference type="EMBL" id="BRXS01000003">
    <property type="protein sequence ID" value="GLC25327.1"/>
    <property type="molecule type" value="Genomic_DNA"/>
</dbReference>
<gene>
    <name evidence="3" type="ORF">rosag_18400</name>
</gene>
<dbReference type="Gene3D" id="3.40.1550.10">
    <property type="entry name" value="CheC-like"/>
    <property type="match status" value="1"/>
</dbReference>
<comment type="caution">
    <text evidence="3">The sequence shown here is derived from an EMBL/GenBank/DDBJ whole genome shotgun (WGS) entry which is preliminary data.</text>
</comment>
<sequence>MPSPLLTAATSTFESLALLFAESPPSGAQLDAPLTHAVRVAFTGPCAGALDVAVSDDVAVALAANMLGLDPDTVRHESQWRHDAVGELANVVCGNVLPLVAGREAVFHLAAPAVRAVADAPAAGDGPSALTATLGVDGGRAVLTLVLDDPAPLHLLP</sequence>
<evidence type="ECO:0000313" key="3">
    <source>
        <dbReference type="EMBL" id="GLC25327.1"/>
    </source>
</evidence>
<dbReference type="InterPro" id="IPR028051">
    <property type="entry name" value="CheX-like_dom"/>
</dbReference>